<proteinExistence type="predicted"/>
<dbReference type="PANTHER" id="PTHR40628">
    <property type="entry name" value="CHROMO DOMAIN-CONTAINING PROTEIN"/>
    <property type="match status" value="1"/>
</dbReference>
<organism evidence="3 4">
    <name type="scientific">Penicillium cataractarum</name>
    <dbReference type="NCBI Taxonomy" id="2100454"/>
    <lineage>
        <taxon>Eukaryota</taxon>
        <taxon>Fungi</taxon>
        <taxon>Dikarya</taxon>
        <taxon>Ascomycota</taxon>
        <taxon>Pezizomycotina</taxon>
        <taxon>Eurotiomycetes</taxon>
        <taxon>Eurotiomycetidae</taxon>
        <taxon>Eurotiales</taxon>
        <taxon>Aspergillaceae</taxon>
        <taxon>Penicillium</taxon>
    </lineage>
</organism>
<protein>
    <recommendedName>
        <fullName evidence="2">Retrovirus-related Pol polyprotein from transposon TNT 1-94-like beta-barrel domain-containing protein</fullName>
    </recommendedName>
</protein>
<accession>A0A9W9V2F4</accession>
<dbReference type="AlphaFoldDB" id="A0A9W9V2F4"/>
<feature type="domain" description="Retrovirus-related Pol polyprotein from transposon TNT 1-94-like beta-barrel" evidence="2">
    <location>
        <begin position="25"/>
        <end position="94"/>
    </location>
</feature>
<dbReference type="EMBL" id="JAPZBS010000008">
    <property type="protein sequence ID" value="KAJ5364030.1"/>
    <property type="molecule type" value="Genomic_DNA"/>
</dbReference>
<reference evidence="3" key="1">
    <citation type="submission" date="2022-11" db="EMBL/GenBank/DDBJ databases">
        <authorList>
            <person name="Petersen C."/>
        </authorList>
    </citation>
    <scope>NUCLEOTIDE SEQUENCE</scope>
    <source>
        <strain evidence="3">IBT 29864</strain>
    </source>
</reference>
<keyword evidence="4" id="KW-1185">Reference proteome</keyword>
<evidence type="ECO:0000256" key="1">
    <source>
        <dbReference type="SAM" id="MobiDB-lite"/>
    </source>
</evidence>
<dbReference type="Proteomes" id="UP001147782">
    <property type="component" value="Unassembled WGS sequence"/>
</dbReference>
<feature type="compositionally biased region" description="Basic and acidic residues" evidence="1">
    <location>
        <begin position="181"/>
        <end position="193"/>
    </location>
</feature>
<dbReference type="Pfam" id="PF22936">
    <property type="entry name" value="Pol_BBD"/>
    <property type="match status" value="1"/>
</dbReference>
<dbReference type="OrthoDB" id="4232400at2759"/>
<name>A0A9W9V2F4_9EURO</name>
<dbReference type="PANTHER" id="PTHR40628:SF1">
    <property type="entry name" value="CHROMO DOMAIN-CONTAINING PROTEIN"/>
    <property type="match status" value="1"/>
</dbReference>
<comment type="caution">
    <text evidence="3">The sequence shown here is derived from an EMBL/GenBank/DDBJ whole genome shotgun (WGS) entry which is preliminary data.</text>
</comment>
<sequence>MPLAIEVADESHLPCPAWVWSNLSNVHVAKDRSWFGNDYTPFESFLEDGLIKVIGVGTVDLPVKLGPDSHSILRLENVLHVPNMFCNIVGDLTRHGYGMLVNKFVDEWTNQTVAHLTVDHDLWVVVLSEFPHGPRVGPSPFEKSTCYSISATWPETERLRFEALKQPRPALQDQPVLKSLTSDEQKRLEKKAA</sequence>
<gene>
    <name evidence="3" type="ORF">N7496_009743</name>
</gene>
<evidence type="ECO:0000313" key="3">
    <source>
        <dbReference type="EMBL" id="KAJ5364030.1"/>
    </source>
</evidence>
<dbReference type="GeneID" id="81441835"/>
<evidence type="ECO:0000259" key="2">
    <source>
        <dbReference type="Pfam" id="PF22936"/>
    </source>
</evidence>
<feature type="region of interest" description="Disordered" evidence="1">
    <location>
        <begin position="172"/>
        <end position="193"/>
    </location>
</feature>
<evidence type="ECO:0000313" key="4">
    <source>
        <dbReference type="Proteomes" id="UP001147782"/>
    </source>
</evidence>
<reference evidence="3" key="2">
    <citation type="journal article" date="2023" name="IMA Fungus">
        <title>Comparative genomic study of the Penicillium genus elucidates a diverse pangenome and 15 lateral gene transfer events.</title>
        <authorList>
            <person name="Petersen C."/>
            <person name="Sorensen T."/>
            <person name="Nielsen M.R."/>
            <person name="Sondergaard T.E."/>
            <person name="Sorensen J.L."/>
            <person name="Fitzpatrick D.A."/>
            <person name="Frisvad J.C."/>
            <person name="Nielsen K.L."/>
        </authorList>
    </citation>
    <scope>NUCLEOTIDE SEQUENCE</scope>
    <source>
        <strain evidence="3">IBT 29864</strain>
    </source>
</reference>
<dbReference type="RefSeq" id="XP_056551656.1">
    <property type="nucleotide sequence ID" value="XM_056702656.1"/>
</dbReference>
<dbReference type="InterPro" id="IPR054722">
    <property type="entry name" value="PolX-like_BBD"/>
</dbReference>